<keyword evidence="4" id="KW-0029">Amino-acid transport</keyword>
<dbReference type="PRINTS" id="PR00337">
    <property type="entry name" value="LEUILEVALBP"/>
</dbReference>
<dbReference type="PANTHER" id="PTHR30483">
    <property type="entry name" value="LEUCINE-SPECIFIC-BINDING PROTEIN"/>
    <property type="match status" value="1"/>
</dbReference>
<organism evidence="6 7">
    <name type="scientific">Parafannyhessea umbonata</name>
    <dbReference type="NCBI Taxonomy" id="604330"/>
    <lineage>
        <taxon>Bacteria</taxon>
        <taxon>Bacillati</taxon>
        <taxon>Actinomycetota</taxon>
        <taxon>Coriobacteriia</taxon>
        <taxon>Coriobacteriales</taxon>
        <taxon>Atopobiaceae</taxon>
        <taxon>Parafannyhessea</taxon>
    </lineage>
</organism>
<evidence type="ECO:0000256" key="2">
    <source>
        <dbReference type="ARBA" id="ARBA00022448"/>
    </source>
</evidence>
<evidence type="ECO:0000313" key="7">
    <source>
        <dbReference type="Proteomes" id="UP000198528"/>
    </source>
</evidence>
<gene>
    <name evidence="6" type="ORF">SAMN04487824_11615</name>
</gene>
<evidence type="ECO:0000256" key="4">
    <source>
        <dbReference type="ARBA" id="ARBA00022970"/>
    </source>
</evidence>
<dbReference type="Gene3D" id="3.40.50.2300">
    <property type="match status" value="2"/>
</dbReference>
<evidence type="ECO:0000256" key="1">
    <source>
        <dbReference type="ARBA" id="ARBA00010062"/>
    </source>
</evidence>
<reference evidence="7" key="1">
    <citation type="submission" date="2016-10" db="EMBL/GenBank/DDBJ databases">
        <authorList>
            <person name="Varghese N."/>
            <person name="Submissions S."/>
        </authorList>
    </citation>
    <scope>NUCLEOTIDE SEQUENCE [LARGE SCALE GENOMIC DNA]</scope>
    <source>
        <strain evidence="7">DSM 22619</strain>
    </source>
</reference>
<sequence length="400" mass="42618">MANNITRRDLFKASGTTALGLGVASLFSACGSGSGSDSAISGKTLKVGLMGPYSGDVAQYGLAVRNGAKLYVKQFNKKGGTKSGKKIDLVVQDEKGDATEAVNVYQKMVEDNVVGIVGDVTSTPSIAVAQASVSDNIPLVTASATAADFIKYGKNAFRACYTDPYQGKLMADFAAQQGYKTVCTIFNSGGDYEKGVNDAFVKEAKKKGLTVATQESYSQGDVDFKAQLANIIAKKPDAVLSPNYYQDDGKIVTQARELGYTGVFLGADGWANIVGGDEDYASGKDLEGCFYDTSFVSANDDKHVQQFIKDYKAEYKSDPTNFCALGYDAAMILLTAIDKVEKDGDAKDYEDYKQKVIDAIAKGKVEGVTGTIKYDGTGDPVKSTLIIGFKDGKEYIETTL</sequence>
<keyword evidence="3" id="KW-0732">Signal</keyword>
<comment type="similarity">
    <text evidence="1">Belongs to the leucine-binding protein family.</text>
</comment>
<evidence type="ECO:0000259" key="5">
    <source>
        <dbReference type="Pfam" id="PF13458"/>
    </source>
</evidence>
<dbReference type="InterPro" id="IPR006311">
    <property type="entry name" value="TAT_signal"/>
</dbReference>
<dbReference type="InterPro" id="IPR051010">
    <property type="entry name" value="BCAA_transport"/>
</dbReference>
<dbReference type="Pfam" id="PF13458">
    <property type="entry name" value="Peripla_BP_6"/>
    <property type="match status" value="1"/>
</dbReference>
<proteinExistence type="inferred from homology"/>
<dbReference type="InterPro" id="IPR000709">
    <property type="entry name" value="Leu_Ile_Val-bd"/>
</dbReference>
<dbReference type="EMBL" id="FMZL01000016">
    <property type="protein sequence ID" value="SDC45880.1"/>
    <property type="molecule type" value="Genomic_DNA"/>
</dbReference>
<dbReference type="InterPro" id="IPR028081">
    <property type="entry name" value="Leu-bd"/>
</dbReference>
<name>A0A1G6LRL2_9ACTN</name>
<keyword evidence="2" id="KW-0813">Transport</keyword>
<protein>
    <submittedName>
        <fullName evidence="6">Amino acid/amide ABC transporter substrate-binding protein, HAAT family (TC 3.A.1.4.-)</fullName>
    </submittedName>
</protein>
<dbReference type="PROSITE" id="PS51257">
    <property type="entry name" value="PROKAR_LIPOPROTEIN"/>
    <property type="match status" value="1"/>
</dbReference>
<dbReference type="InterPro" id="IPR028082">
    <property type="entry name" value="Peripla_BP_I"/>
</dbReference>
<dbReference type="STRING" id="604330.SAMN04489857_1075"/>
<evidence type="ECO:0000313" key="6">
    <source>
        <dbReference type="EMBL" id="SDC45880.1"/>
    </source>
</evidence>
<evidence type="ECO:0000256" key="3">
    <source>
        <dbReference type="ARBA" id="ARBA00022729"/>
    </source>
</evidence>
<dbReference type="CDD" id="cd06347">
    <property type="entry name" value="PBP1_ABC_LivK_ligand_binding-like"/>
    <property type="match status" value="1"/>
</dbReference>
<dbReference type="PROSITE" id="PS51318">
    <property type="entry name" value="TAT"/>
    <property type="match status" value="1"/>
</dbReference>
<dbReference type="SUPFAM" id="SSF53822">
    <property type="entry name" value="Periplasmic binding protein-like I"/>
    <property type="match status" value="1"/>
</dbReference>
<dbReference type="Proteomes" id="UP000198528">
    <property type="component" value="Unassembled WGS sequence"/>
</dbReference>
<dbReference type="AlphaFoldDB" id="A0A1G6LRL2"/>
<feature type="domain" description="Leucine-binding protein" evidence="5">
    <location>
        <begin position="44"/>
        <end position="377"/>
    </location>
</feature>
<dbReference type="GO" id="GO:0006865">
    <property type="term" value="P:amino acid transport"/>
    <property type="evidence" value="ECO:0007669"/>
    <property type="project" value="UniProtKB-KW"/>
</dbReference>
<dbReference type="PANTHER" id="PTHR30483:SF6">
    <property type="entry name" value="PERIPLASMIC BINDING PROTEIN OF ABC TRANSPORTER FOR NATURAL AMINO ACIDS"/>
    <property type="match status" value="1"/>
</dbReference>
<accession>A0A1G6LRL2</accession>
<dbReference type="RefSeq" id="WP_090846961.1">
    <property type="nucleotide sequence ID" value="NZ_FMZL01000016.1"/>
</dbReference>
<keyword evidence="7" id="KW-1185">Reference proteome</keyword>